<comment type="caution">
    <text evidence="2">The sequence shown here is derived from an EMBL/GenBank/DDBJ whole genome shotgun (WGS) entry which is preliminary data.</text>
</comment>
<evidence type="ECO:0000313" key="3">
    <source>
        <dbReference type="Proteomes" id="UP001239445"/>
    </source>
</evidence>
<dbReference type="EMBL" id="MU839837">
    <property type="protein sequence ID" value="KAK1753582.1"/>
    <property type="molecule type" value="Genomic_DNA"/>
</dbReference>
<evidence type="ECO:0000256" key="1">
    <source>
        <dbReference type="SAM" id="MobiDB-lite"/>
    </source>
</evidence>
<organism evidence="2 3">
    <name type="scientific">Echria macrotheca</name>
    <dbReference type="NCBI Taxonomy" id="438768"/>
    <lineage>
        <taxon>Eukaryota</taxon>
        <taxon>Fungi</taxon>
        <taxon>Dikarya</taxon>
        <taxon>Ascomycota</taxon>
        <taxon>Pezizomycotina</taxon>
        <taxon>Sordariomycetes</taxon>
        <taxon>Sordariomycetidae</taxon>
        <taxon>Sordariales</taxon>
        <taxon>Schizotheciaceae</taxon>
        <taxon>Echria</taxon>
    </lineage>
</organism>
<dbReference type="Proteomes" id="UP001239445">
    <property type="component" value="Unassembled WGS sequence"/>
</dbReference>
<proteinExistence type="predicted"/>
<keyword evidence="3" id="KW-1185">Reference proteome</keyword>
<gene>
    <name evidence="2" type="ORF">QBC47DRAFT_46189</name>
</gene>
<evidence type="ECO:0000313" key="2">
    <source>
        <dbReference type="EMBL" id="KAK1753582.1"/>
    </source>
</evidence>
<dbReference type="AlphaFoldDB" id="A0AAJ0F4N3"/>
<feature type="compositionally biased region" description="Basic and acidic residues" evidence="1">
    <location>
        <begin position="84"/>
        <end position="95"/>
    </location>
</feature>
<sequence>MSSLLRSRAVPIIGTAAVGAGIYYTTAGGRNQPRQRAEGDTRPGMSEALQSVAGQGGARARDPDTRIDNDPRDTKIYSNSPTAESKRSPQKVRDE</sequence>
<feature type="compositionally biased region" description="Basic and acidic residues" evidence="1">
    <location>
        <begin position="59"/>
        <end position="75"/>
    </location>
</feature>
<name>A0AAJ0F4N3_9PEZI</name>
<accession>A0AAJ0F4N3</accession>
<reference evidence="2" key="1">
    <citation type="submission" date="2023-06" db="EMBL/GenBank/DDBJ databases">
        <title>Genome-scale phylogeny and comparative genomics of the fungal order Sordariales.</title>
        <authorList>
            <consortium name="Lawrence Berkeley National Laboratory"/>
            <person name="Hensen N."/>
            <person name="Bonometti L."/>
            <person name="Westerberg I."/>
            <person name="Brannstrom I.O."/>
            <person name="Guillou S."/>
            <person name="Cros-Aarteil S."/>
            <person name="Calhoun S."/>
            <person name="Haridas S."/>
            <person name="Kuo A."/>
            <person name="Mondo S."/>
            <person name="Pangilinan J."/>
            <person name="Riley R."/>
            <person name="Labutti K."/>
            <person name="Andreopoulos B."/>
            <person name="Lipzen A."/>
            <person name="Chen C."/>
            <person name="Yanf M."/>
            <person name="Daum C."/>
            <person name="Ng V."/>
            <person name="Clum A."/>
            <person name="Steindorff A."/>
            <person name="Ohm R."/>
            <person name="Martin F."/>
            <person name="Silar P."/>
            <person name="Natvig D."/>
            <person name="Lalanne C."/>
            <person name="Gautier V."/>
            <person name="Ament-Velasquez S.L."/>
            <person name="Kruys A."/>
            <person name="Hutchinson M.I."/>
            <person name="Powell A.J."/>
            <person name="Barry K."/>
            <person name="Miller A.N."/>
            <person name="Grigoriev I.V."/>
            <person name="Debuchy R."/>
            <person name="Gladieux P."/>
            <person name="Thoren M.H."/>
            <person name="Johannesson H."/>
        </authorList>
    </citation>
    <scope>NUCLEOTIDE SEQUENCE</scope>
    <source>
        <strain evidence="2">PSN4</strain>
    </source>
</reference>
<feature type="region of interest" description="Disordered" evidence="1">
    <location>
        <begin position="26"/>
        <end position="95"/>
    </location>
</feature>
<protein>
    <submittedName>
        <fullName evidence="2">Uncharacterized protein</fullName>
    </submittedName>
</protein>